<dbReference type="RefSeq" id="WP_379717616.1">
    <property type="nucleotide sequence ID" value="NZ_JBHSMS010000015.1"/>
</dbReference>
<evidence type="ECO:0008006" key="4">
    <source>
        <dbReference type="Google" id="ProtNLM"/>
    </source>
</evidence>
<accession>A0ABW0PEU4</accession>
<gene>
    <name evidence="2" type="ORF">ACFPOU_04420</name>
</gene>
<comment type="caution">
    <text evidence="2">The sequence shown here is derived from an EMBL/GenBank/DDBJ whole genome shotgun (WGS) entry which is preliminary data.</text>
</comment>
<feature type="region of interest" description="Disordered" evidence="1">
    <location>
        <begin position="1"/>
        <end position="31"/>
    </location>
</feature>
<reference evidence="3" key="1">
    <citation type="journal article" date="2019" name="Int. J. Syst. Evol. Microbiol.">
        <title>The Global Catalogue of Microorganisms (GCM) 10K type strain sequencing project: providing services to taxonomists for standard genome sequencing and annotation.</title>
        <authorList>
            <consortium name="The Broad Institute Genomics Platform"/>
            <consortium name="The Broad Institute Genome Sequencing Center for Infectious Disease"/>
            <person name="Wu L."/>
            <person name="Ma J."/>
        </authorList>
    </citation>
    <scope>NUCLEOTIDE SEQUENCE [LARGE SCALE GENOMIC DNA]</scope>
    <source>
        <strain evidence="3">CCUG 38813</strain>
    </source>
</reference>
<evidence type="ECO:0000313" key="3">
    <source>
        <dbReference type="Proteomes" id="UP001596031"/>
    </source>
</evidence>
<dbReference type="EMBL" id="JBHSMS010000015">
    <property type="protein sequence ID" value="MFC5510372.1"/>
    <property type="molecule type" value="Genomic_DNA"/>
</dbReference>
<evidence type="ECO:0000313" key="2">
    <source>
        <dbReference type="EMBL" id="MFC5510372.1"/>
    </source>
</evidence>
<keyword evidence="3" id="KW-1185">Reference proteome</keyword>
<protein>
    <recommendedName>
        <fullName evidence="4">Replication initiator protein A</fullName>
    </recommendedName>
</protein>
<sequence length="374" mass="42645">MSEQEATSPAPKKRGQIALRKPAPPSVNEDAFQSPQLSLFQNFLANTPAQREQLSNTIALWDSIPRYSISRNLQNRLRNEHGTLDLLKLNFRHNQQDYLATITPARIEVKDGPEKGKTVDFYPSASEELIEDALRKMAADQQQQQGFFDKKGYVSGIAFSLYQLREELAKRGHTRSYREIQLSLEILHKTHIDVKADAGRDEHIAGSTYFPAMQAVRRKDIDADPNARWVVQFHHLVTRSIDQVTYRQFNYHQLMGHRSQLSRWIHKQLVMKFTFAAIGQTFKMMFSTIQRDSALLSGYKETRQAVVAVVESLEELKSSGLLMDAVKGNEIRGARNKLEDVEFILTPSHDFVREVKAANKRRQLAGAADPIVVT</sequence>
<dbReference type="Proteomes" id="UP001596031">
    <property type="component" value="Unassembled WGS sequence"/>
</dbReference>
<proteinExistence type="predicted"/>
<name>A0ABW0PEU4_9BURK</name>
<organism evidence="2 3">
    <name type="scientific">Massilia jejuensis</name>
    <dbReference type="NCBI Taxonomy" id="648894"/>
    <lineage>
        <taxon>Bacteria</taxon>
        <taxon>Pseudomonadati</taxon>
        <taxon>Pseudomonadota</taxon>
        <taxon>Betaproteobacteria</taxon>
        <taxon>Burkholderiales</taxon>
        <taxon>Oxalobacteraceae</taxon>
        <taxon>Telluria group</taxon>
        <taxon>Massilia</taxon>
    </lineage>
</organism>
<evidence type="ECO:0000256" key="1">
    <source>
        <dbReference type="SAM" id="MobiDB-lite"/>
    </source>
</evidence>